<dbReference type="InterPro" id="IPR036554">
    <property type="entry name" value="GHMP_kinase_C_sf"/>
</dbReference>
<name>A0AAW5K7L9_9BACT</name>
<dbReference type="SUPFAM" id="SSF54211">
    <property type="entry name" value="Ribosomal protein S5 domain 2-like"/>
    <property type="match status" value="1"/>
</dbReference>
<dbReference type="PRINTS" id="PR00958">
    <property type="entry name" value="HOMSERKINASE"/>
</dbReference>
<evidence type="ECO:0000256" key="5">
    <source>
        <dbReference type="ARBA" id="ARBA00022777"/>
    </source>
</evidence>
<evidence type="ECO:0000256" key="1">
    <source>
        <dbReference type="ARBA" id="ARBA00022605"/>
    </source>
</evidence>
<keyword evidence="4 7" id="KW-0547">Nucleotide-binding</keyword>
<dbReference type="InterPro" id="IPR020568">
    <property type="entry name" value="Ribosomal_Su5_D2-typ_SF"/>
</dbReference>
<dbReference type="InterPro" id="IPR013750">
    <property type="entry name" value="GHMP_kinase_C_dom"/>
</dbReference>
<dbReference type="Pfam" id="PF08544">
    <property type="entry name" value="GHMP_kinases_C"/>
    <property type="match status" value="1"/>
</dbReference>
<protein>
    <recommendedName>
        <fullName evidence="7 8">Homoserine kinase</fullName>
        <shortName evidence="7">HK</shortName>
        <shortName evidence="7">HSK</shortName>
        <ecNumber evidence="7 8">2.7.1.39</ecNumber>
    </recommendedName>
</protein>
<comment type="similarity">
    <text evidence="7">Belongs to the GHMP kinase family. Homoserine kinase subfamily.</text>
</comment>
<comment type="caution">
    <text evidence="12">The sequence shown here is derived from an EMBL/GenBank/DDBJ whole genome shotgun (WGS) entry which is preliminary data.</text>
</comment>
<feature type="region of interest" description="Disordered" evidence="9">
    <location>
        <begin position="318"/>
        <end position="344"/>
    </location>
</feature>
<dbReference type="SUPFAM" id="SSF55060">
    <property type="entry name" value="GHMP Kinase, C-terminal domain"/>
    <property type="match status" value="1"/>
</dbReference>
<dbReference type="InterPro" id="IPR014721">
    <property type="entry name" value="Ribsml_uS5_D2-typ_fold_subgr"/>
</dbReference>
<reference evidence="12 13" key="1">
    <citation type="submission" date="2022-06" db="EMBL/GenBank/DDBJ databases">
        <title>Isolation of gut microbiota from human fecal samples.</title>
        <authorList>
            <person name="Pamer E.G."/>
            <person name="Barat B."/>
            <person name="Waligurski E."/>
            <person name="Medina S."/>
            <person name="Paddock L."/>
            <person name="Mostad J."/>
        </authorList>
    </citation>
    <scope>NUCLEOTIDE SEQUENCE [LARGE SCALE GENOMIC DNA]</scope>
    <source>
        <strain evidence="12 13">DFI.9.90</strain>
    </source>
</reference>
<comment type="pathway">
    <text evidence="7">Amino-acid biosynthesis; L-threonine biosynthesis; L-threonine from L-aspartate: step 4/5.</text>
</comment>
<dbReference type="EC" id="2.7.1.39" evidence="7 8"/>
<dbReference type="NCBIfam" id="TIGR00191">
    <property type="entry name" value="thrB"/>
    <property type="match status" value="1"/>
</dbReference>
<comment type="subcellular location">
    <subcellularLocation>
        <location evidence="7">Cytoplasm</location>
    </subcellularLocation>
</comment>
<dbReference type="AlphaFoldDB" id="A0AAW5K7L9"/>
<gene>
    <name evidence="7 12" type="primary">thrB</name>
    <name evidence="12" type="ORF">NE630_06115</name>
</gene>
<evidence type="ECO:0000256" key="7">
    <source>
        <dbReference type="HAMAP-Rule" id="MF_00384"/>
    </source>
</evidence>
<dbReference type="GO" id="GO:0005524">
    <property type="term" value="F:ATP binding"/>
    <property type="evidence" value="ECO:0007669"/>
    <property type="project" value="UniProtKB-UniRule"/>
</dbReference>
<evidence type="ECO:0000313" key="13">
    <source>
        <dbReference type="Proteomes" id="UP001205919"/>
    </source>
</evidence>
<dbReference type="EMBL" id="JANFYT010000010">
    <property type="protein sequence ID" value="MCQ4814004.1"/>
    <property type="molecule type" value="Genomic_DNA"/>
</dbReference>
<comment type="caution">
    <text evidence="7">Lacks conserved residue(s) required for the propagation of feature annotation.</text>
</comment>
<evidence type="ECO:0000256" key="9">
    <source>
        <dbReference type="SAM" id="MobiDB-lite"/>
    </source>
</evidence>
<keyword evidence="1 7" id="KW-0028">Amino-acid biosynthesis</keyword>
<dbReference type="GeneID" id="95756090"/>
<proteinExistence type="inferred from homology"/>
<comment type="catalytic activity">
    <reaction evidence="7">
        <text>L-homoserine + ATP = O-phospho-L-homoserine + ADP + H(+)</text>
        <dbReference type="Rhea" id="RHEA:13985"/>
        <dbReference type="ChEBI" id="CHEBI:15378"/>
        <dbReference type="ChEBI" id="CHEBI:30616"/>
        <dbReference type="ChEBI" id="CHEBI:57476"/>
        <dbReference type="ChEBI" id="CHEBI:57590"/>
        <dbReference type="ChEBI" id="CHEBI:456216"/>
        <dbReference type="EC" id="2.7.1.39"/>
    </reaction>
</comment>
<evidence type="ECO:0000259" key="11">
    <source>
        <dbReference type="Pfam" id="PF08544"/>
    </source>
</evidence>
<dbReference type="HAMAP" id="MF_00384">
    <property type="entry name" value="Homoser_kinase"/>
    <property type="match status" value="1"/>
</dbReference>
<dbReference type="RefSeq" id="WP_008711412.1">
    <property type="nucleotide sequence ID" value="NZ_CABKQM010000008.1"/>
</dbReference>
<dbReference type="InterPro" id="IPR000870">
    <property type="entry name" value="Homoserine_kinase"/>
</dbReference>
<dbReference type="Gene3D" id="3.30.230.10">
    <property type="match status" value="1"/>
</dbReference>
<keyword evidence="13" id="KW-1185">Reference proteome</keyword>
<dbReference type="GO" id="GO:0004413">
    <property type="term" value="F:homoserine kinase activity"/>
    <property type="evidence" value="ECO:0007669"/>
    <property type="project" value="UniProtKB-UniRule"/>
</dbReference>
<evidence type="ECO:0000256" key="4">
    <source>
        <dbReference type="ARBA" id="ARBA00022741"/>
    </source>
</evidence>
<dbReference type="PANTHER" id="PTHR20861:SF1">
    <property type="entry name" value="HOMOSERINE KINASE"/>
    <property type="match status" value="1"/>
</dbReference>
<dbReference type="PANTHER" id="PTHR20861">
    <property type="entry name" value="HOMOSERINE/4-DIPHOSPHOCYTIDYL-2-C-METHYL-D-ERYTHRITOL KINASE"/>
    <property type="match status" value="1"/>
</dbReference>
<keyword evidence="6 7" id="KW-0067">ATP-binding</keyword>
<evidence type="ECO:0000256" key="8">
    <source>
        <dbReference type="NCBIfam" id="TIGR00191"/>
    </source>
</evidence>
<keyword evidence="3 7" id="KW-0791">Threonine biosynthesis</keyword>
<keyword evidence="2 7" id="KW-0808">Transferase</keyword>
<evidence type="ECO:0000313" key="12">
    <source>
        <dbReference type="EMBL" id="MCQ4814004.1"/>
    </source>
</evidence>
<dbReference type="InterPro" id="IPR006204">
    <property type="entry name" value="GHMP_kinase_N_dom"/>
</dbReference>
<dbReference type="Pfam" id="PF00288">
    <property type="entry name" value="GHMP_kinases_N"/>
    <property type="match status" value="1"/>
</dbReference>
<organism evidence="12 13">
    <name type="scientific">Cloacibacillus evryensis</name>
    <dbReference type="NCBI Taxonomy" id="508460"/>
    <lineage>
        <taxon>Bacteria</taxon>
        <taxon>Thermotogati</taxon>
        <taxon>Synergistota</taxon>
        <taxon>Synergistia</taxon>
        <taxon>Synergistales</taxon>
        <taxon>Synergistaceae</taxon>
        <taxon>Cloacibacillus</taxon>
    </lineage>
</organism>
<dbReference type="Gene3D" id="3.30.70.890">
    <property type="entry name" value="GHMP kinase, C-terminal domain"/>
    <property type="match status" value="1"/>
</dbReference>
<evidence type="ECO:0000256" key="3">
    <source>
        <dbReference type="ARBA" id="ARBA00022697"/>
    </source>
</evidence>
<keyword evidence="7" id="KW-0963">Cytoplasm</keyword>
<accession>A0AAW5K7L9</accession>
<dbReference type="GO" id="GO:0005737">
    <property type="term" value="C:cytoplasm"/>
    <property type="evidence" value="ECO:0007669"/>
    <property type="project" value="UniProtKB-SubCell"/>
</dbReference>
<feature type="domain" description="GHMP kinase N-terminal" evidence="10">
    <location>
        <begin position="62"/>
        <end position="144"/>
    </location>
</feature>
<comment type="function">
    <text evidence="7">Catalyzes the ATP-dependent phosphorylation of L-homoserine to L-homoserine phosphate.</text>
</comment>
<dbReference type="Proteomes" id="UP001205919">
    <property type="component" value="Unassembled WGS sequence"/>
</dbReference>
<evidence type="ECO:0000256" key="6">
    <source>
        <dbReference type="ARBA" id="ARBA00022840"/>
    </source>
</evidence>
<evidence type="ECO:0000256" key="2">
    <source>
        <dbReference type="ARBA" id="ARBA00022679"/>
    </source>
</evidence>
<sequence length="344" mass="36731">MNPLITLRVPATSANLGSGFDAIGMAVSLYNIFKVMELRPEGEYEVEAHGEGCRELSSPKANLVIVAYEETCKRWNVKGPGFSLWCHNIIPLCRGLGSSAGAVVAGVLIAKYLTGYEAGEDELLRAMTVIEGHPDNVAPCYLGGMVVSCWDGQDLRYVNLPALPPEVLCVVAVPDERVKTSDARKALPKEVPFGDAVFNVGRAALLTAAWATGKWDYLKWGMDDKLHQPYRSKLFSGGEVIFSRVEALPECLSVAISGSGPSVIALVKGTTHRVAEAMCRTFTEHGVRSQFFVLDGSAQGARVDISMELKEALEAVNSPAGPSSEISAARAGEQGTANKAGGCR</sequence>
<dbReference type="GO" id="GO:0009088">
    <property type="term" value="P:threonine biosynthetic process"/>
    <property type="evidence" value="ECO:0007669"/>
    <property type="project" value="UniProtKB-UniRule"/>
</dbReference>
<dbReference type="PIRSF" id="PIRSF000676">
    <property type="entry name" value="Homoser_kin"/>
    <property type="match status" value="1"/>
</dbReference>
<feature type="domain" description="GHMP kinase C-terminal" evidence="11">
    <location>
        <begin position="217"/>
        <end position="282"/>
    </location>
</feature>
<evidence type="ECO:0000259" key="10">
    <source>
        <dbReference type="Pfam" id="PF00288"/>
    </source>
</evidence>
<keyword evidence="5 7" id="KW-0418">Kinase</keyword>